<organism evidence="1 2">
    <name type="scientific">Planctomyces bekefii</name>
    <dbReference type="NCBI Taxonomy" id="1653850"/>
    <lineage>
        <taxon>Bacteria</taxon>
        <taxon>Pseudomonadati</taxon>
        <taxon>Planctomycetota</taxon>
        <taxon>Planctomycetia</taxon>
        <taxon>Planctomycetales</taxon>
        <taxon>Planctomycetaceae</taxon>
        <taxon>Planctomyces</taxon>
    </lineage>
</organism>
<evidence type="ECO:0000313" key="2">
    <source>
        <dbReference type="Proteomes" id="UP000321083"/>
    </source>
</evidence>
<gene>
    <name evidence="1" type="ORF">E3A20_16490</name>
</gene>
<dbReference type="PANTHER" id="PTHR10211">
    <property type="entry name" value="DEOXYRIBODIPYRIMIDINE PHOTOLYASE"/>
    <property type="match status" value="1"/>
</dbReference>
<dbReference type="GO" id="GO:0000719">
    <property type="term" value="P:photoreactive repair"/>
    <property type="evidence" value="ECO:0007669"/>
    <property type="project" value="TreeGrafter"/>
</dbReference>
<dbReference type="Gene3D" id="1.10.579.10">
    <property type="entry name" value="DNA Cyclobutane Dipyrimidine Photolyase, subunit A, domain 3"/>
    <property type="match status" value="1"/>
</dbReference>
<dbReference type="InterPro" id="IPR036134">
    <property type="entry name" value="Crypto/Photolyase_FAD-like_sf"/>
</dbReference>
<dbReference type="SUPFAM" id="SSF48173">
    <property type="entry name" value="Cryptochrome/photolyase FAD-binding domain"/>
    <property type="match status" value="1"/>
</dbReference>
<keyword evidence="2" id="KW-1185">Reference proteome</keyword>
<proteinExistence type="predicted"/>
<accession>A0A5C6M388</accession>
<dbReference type="AlphaFoldDB" id="A0A5C6M388"/>
<dbReference type="Proteomes" id="UP000321083">
    <property type="component" value="Unassembled WGS sequence"/>
</dbReference>
<dbReference type="PANTHER" id="PTHR10211:SF0">
    <property type="entry name" value="DEOXYRIBODIPYRIMIDINE PHOTO-LYASE"/>
    <property type="match status" value="1"/>
</dbReference>
<reference evidence="1 2" key="2">
    <citation type="submission" date="2019-08" db="EMBL/GenBank/DDBJ databases">
        <authorList>
            <person name="Henke P."/>
        </authorList>
    </citation>
    <scope>NUCLEOTIDE SEQUENCE [LARGE SCALE GENOMIC DNA]</scope>
    <source>
        <strain evidence="1">Phe10_nw2017</strain>
    </source>
</reference>
<protein>
    <recommendedName>
        <fullName evidence="3">Deoxyribodipyrimidine photo-lyase</fullName>
    </recommendedName>
</protein>
<dbReference type="EMBL" id="SRHE01000343">
    <property type="protein sequence ID" value="TWW09220.1"/>
    <property type="molecule type" value="Genomic_DNA"/>
</dbReference>
<evidence type="ECO:0008006" key="3">
    <source>
        <dbReference type="Google" id="ProtNLM"/>
    </source>
</evidence>
<dbReference type="InterPro" id="IPR052219">
    <property type="entry name" value="Photolyase_Class-2"/>
</dbReference>
<sequence length="91" mass="10832">MQNYLRMLWGKKVLEWSPQPQQALATLIELNNKYALDGRDPNSCSGIFWVFGRYDRAWGPERKIFGKIRYMTSDSTVKKLDLKRYLQTWGR</sequence>
<reference evidence="1 2" key="1">
    <citation type="submission" date="2019-08" db="EMBL/GenBank/DDBJ databases">
        <title>100 year-old enigma solved: identification of Planctomyces bekefii, the type genus and species of the phylum Planctomycetes.</title>
        <authorList>
            <person name="Svetlana D.N."/>
            <person name="Overmann J."/>
        </authorList>
    </citation>
    <scope>NUCLEOTIDE SEQUENCE [LARGE SCALE GENOMIC DNA]</scope>
    <source>
        <strain evidence="1">Phe10_nw2017</strain>
    </source>
</reference>
<dbReference type="GO" id="GO:0003904">
    <property type="term" value="F:deoxyribodipyrimidine photo-lyase activity"/>
    <property type="evidence" value="ECO:0007669"/>
    <property type="project" value="TreeGrafter"/>
</dbReference>
<comment type="caution">
    <text evidence="1">The sequence shown here is derived from an EMBL/GenBank/DDBJ whole genome shotgun (WGS) entry which is preliminary data.</text>
</comment>
<name>A0A5C6M388_9PLAN</name>
<evidence type="ECO:0000313" key="1">
    <source>
        <dbReference type="EMBL" id="TWW09220.1"/>
    </source>
</evidence>